<gene>
    <name evidence="1" type="ORF">LBW55_01270</name>
</gene>
<dbReference type="Proteomes" id="UP001143674">
    <property type="component" value="Unassembled WGS sequence"/>
</dbReference>
<reference evidence="1" key="1">
    <citation type="submission" date="2021-09" db="EMBL/GenBank/DDBJ databases">
        <title>Genomic analysis of Ralstonia spp.</title>
        <authorList>
            <person name="Aburjaile F."/>
            <person name="Ariute J.C."/>
            <person name="Pais A.K.L."/>
            <person name="Albuquerque G.M.R."/>
            <person name="Silva A.M.F."/>
            <person name="Brenig B."/>
            <person name="Azevedo V."/>
            <person name="Matiuzzi M."/>
            <person name="Ramos R."/>
            <person name="Goes-Neto A."/>
            <person name="Soares S."/>
            <person name="Iseppon A.M.B."/>
            <person name="Souza E."/>
            <person name="Gama M."/>
        </authorList>
    </citation>
    <scope>NUCLEOTIDE SEQUENCE</scope>
    <source>
        <strain evidence="1">B4</strain>
    </source>
</reference>
<sequence>MVYSERPDAYRADASAASRKYRQRWPRFDARIVDLSDTWSSAVVQAGAYKVSPSLDASTMEALRRRRSSLDAAGETLNEPVTLECRNRWPQGDQPGLSDCRIVKAGFKLGVEPTAVAAM</sequence>
<evidence type="ECO:0000313" key="2">
    <source>
        <dbReference type="Proteomes" id="UP001143674"/>
    </source>
</evidence>
<organism evidence="1 2">
    <name type="scientific">Ralstonia solanacearum</name>
    <name type="common">Pseudomonas solanacearum</name>
    <dbReference type="NCBI Taxonomy" id="305"/>
    <lineage>
        <taxon>Bacteria</taxon>
        <taxon>Pseudomonadati</taxon>
        <taxon>Pseudomonadota</taxon>
        <taxon>Betaproteobacteria</taxon>
        <taxon>Burkholderiales</taxon>
        <taxon>Burkholderiaceae</taxon>
        <taxon>Ralstonia</taxon>
        <taxon>Ralstonia solanacearum species complex</taxon>
    </lineage>
</organism>
<name>A0AAE3NBX1_RALSL</name>
<dbReference type="RefSeq" id="WP_039573725.1">
    <property type="nucleotide sequence ID" value="NZ_JABZEH010000002.1"/>
</dbReference>
<comment type="caution">
    <text evidence="1">The sequence shown here is derived from an EMBL/GenBank/DDBJ whole genome shotgun (WGS) entry which is preliminary data.</text>
</comment>
<evidence type="ECO:0000313" key="1">
    <source>
        <dbReference type="EMBL" id="MDB0520247.1"/>
    </source>
</evidence>
<dbReference type="AlphaFoldDB" id="A0AAE3NBX1"/>
<proteinExistence type="predicted"/>
<accession>A0AAE3NBX1</accession>
<protein>
    <submittedName>
        <fullName evidence="1">Uncharacterized protein</fullName>
    </submittedName>
</protein>
<dbReference type="EMBL" id="JAIVEX010000001">
    <property type="protein sequence ID" value="MDB0520247.1"/>
    <property type="molecule type" value="Genomic_DNA"/>
</dbReference>